<feature type="compositionally biased region" description="Basic and acidic residues" evidence="2">
    <location>
        <begin position="275"/>
        <end position="285"/>
    </location>
</feature>
<keyword evidence="1" id="KW-0175">Coiled coil</keyword>
<reference evidence="3" key="1">
    <citation type="submission" date="2023-03" db="EMBL/GenBank/DDBJ databases">
        <title>Complete genome of Cladonia borealis.</title>
        <authorList>
            <person name="Park H."/>
        </authorList>
    </citation>
    <scope>NUCLEOTIDE SEQUENCE</scope>
    <source>
        <strain evidence="3">ANT050790</strain>
    </source>
</reference>
<proteinExistence type="predicted"/>
<evidence type="ECO:0000313" key="3">
    <source>
        <dbReference type="EMBL" id="KAK0513091.1"/>
    </source>
</evidence>
<sequence length="509" mass="55138">MDGSPLILAQNHARKASKANTPKTAVEEHDLAAGQFATAAKGTENSEAQAVLNLLEQHHQKLAQLLKFRNSNPITQLPEATPEVTSAPQQPPSPTPQAHAGSPYRPASQTLPAAHRPQRDVSSSIASNLASARGIPSNKQRRSGQVSSPVLAQHQAEGKVFSPSRRSKLGDVPSTATPTSPSEKEKSAHQSETSSQPTSPSTKAPPSEPDIPESLSPKSDEPFQRFYSTFETLFSKLSAPLAFAGLPLSQDDPPQSQPHPPTEKPTSPTRPPIKSSDRATSEPDYSRLFSRAALRAVREEPGGPTLGATESFYVVPTTGGTMPYASILARPGHHYPNIERENTRTSNEDLEEFVDARETPGPPSPQLLRGSKRAGAGAGLNTTKTMEELHYENENLRDVLDKTTRRLWEFEMGAQASSTALHQSIRASLKQSPATSVVGAGVNNGDIEMRLAKLEEEVREGKKEVERLGKENEKLRGVVGRYRERWEKLKEGARSRREGGGGVGREEEG</sequence>
<dbReference type="Proteomes" id="UP001166286">
    <property type="component" value="Unassembled WGS sequence"/>
</dbReference>
<feature type="region of interest" description="Disordered" evidence="2">
    <location>
        <begin position="245"/>
        <end position="287"/>
    </location>
</feature>
<feature type="region of interest" description="Disordered" evidence="2">
    <location>
        <begin position="75"/>
        <end position="222"/>
    </location>
</feature>
<dbReference type="PANTHER" id="PTHR40130">
    <property type="entry name" value="EXPRESSED PROTEIN"/>
    <property type="match status" value="1"/>
</dbReference>
<gene>
    <name evidence="3" type="ORF">JMJ35_004077</name>
</gene>
<feature type="region of interest" description="Disordered" evidence="2">
    <location>
        <begin position="355"/>
        <end position="375"/>
    </location>
</feature>
<protein>
    <submittedName>
        <fullName evidence="3">Uncharacterized protein</fullName>
    </submittedName>
</protein>
<feature type="compositionally biased region" description="Low complexity" evidence="2">
    <location>
        <begin position="190"/>
        <end position="205"/>
    </location>
</feature>
<feature type="compositionally biased region" description="Polar residues" evidence="2">
    <location>
        <begin position="120"/>
        <end position="130"/>
    </location>
</feature>
<evidence type="ECO:0000256" key="2">
    <source>
        <dbReference type="SAM" id="MobiDB-lite"/>
    </source>
</evidence>
<keyword evidence="4" id="KW-1185">Reference proteome</keyword>
<feature type="coiled-coil region" evidence="1">
    <location>
        <begin position="444"/>
        <end position="471"/>
    </location>
</feature>
<dbReference type="PANTHER" id="PTHR40130:SF1">
    <property type="entry name" value="SPINDLE POLE BODY-ASSOCIATED PROTEIN CUT12 DOMAIN-CONTAINING PROTEIN"/>
    <property type="match status" value="1"/>
</dbReference>
<feature type="region of interest" description="Disordered" evidence="2">
    <location>
        <begin position="1"/>
        <end position="26"/>
    </location>
</feature>
<evidence type="ECO:0000313" key="4">
    <source>
        <dbReference type="Proteomes" id="UP001166286"/>
    </source>
</evidence>
<evidence type="ECO:0000256" key="1">
    <source>
        <dbReference type="SAM" id="Coils"/>
    </source>
</evidence>
<dbReference type="EMBL" id="JAFEKC020000008">
    <property type="protein sequence ID" value="KAK0513091.1"/>
    <property type="molecule type" value="Genomic_DNA"/>
</dbReference>
<dbReference type="AlphaFoldDB" id="A0AA39R305"/>
<dbReference type="Gene3D" id="1.20.58.80">
    <property type="entry name" value="Phosphotransferase system, lactose/cellobiose-type IIA subunit"/>
    <property type="match status" value="1"/>
</dbReference>
<organism evidence="3 4">
    <name type="scientific">Cladonia borealis</name>
    <dbReference type="NCBI Taxonomy" id="184061"/>
    <lineage>
        <taxon>Eukaryota</taxon>
        <taxon>Fungi</taxon>
        <taxon>Dikarya</taxon>
        <taxon>Ascomycota</taxon>
        <taxon>Pezizomycotina</taxon>
        <taxon>Lecanoromycetes</taxon>
        <taxon>OSLEUM clade</taxon>
        <taxon>Lecanoromycetidae</taxon>
        <taxon>Lecanorales</taxon>
        <taxon>Lecanorineae</taxon>
        <taxon>Cladoniaceae</taxon>
        <taxon>Cladonia</taxon>
    </lineage>
</organism>
<feature type="region of interest" description="Disordered" evidence="2">
    <location>
        <begin position="489"/>
        <end position="509"/>
    </location>
</feature>
<comment type="caution">
    <text evidence="3">The sequence shown here is derived from an EMBL/GenBank/DDBJ whole genome shotgun (WGS) entry which is preliminary data.</text>
</comment>
<name>A0AA39R305_9LECA</name>
<accession>A0AA39R305</accession>